<dbReference type="AlphaFoldDB" id="A0A558QXW8"/>
<dbReference type="Gene3D" id="3.40.50.1240">
    <property type="entry name" value="Phosphoglycerate mutase-like"/>
    <property type="match status" value="1"/>
</dbReference>
<dbReference type="InterPro" id="IPR029033">
    <property type="entry name" value="His_PPase_superfam"/>
</dbReference>
<feature type="chain" id="PRO_5022105807" evidence="1">
    <location>
        <begin position="39"/>
        <end position="203"/>
    </location>
</feature>
<dbReference type="Pfam" id="PF00300">
    <property type="entry name" value="His_Phos_1"/>
    <property type="match status" value="1"/>
</dbReference>
<sequence>MPRQRRATRRRNDTGGRVTHLLLLCCAGTAAARTGAFAAPGDLLDASGRARAAALRLPGPAPDRVFASPVAAARETADLMGLGTVAETRLADIGHGAWTGRLFTEVHLADPDAFARWLAAPEAGTPGGETFATLAGRVGAWLGEQAAAGGTVLGVTHPMVLRAALHAAIGLAPAVAMRIDLPPLGLVRLSFNRGWRLQSLTPA</sequence>
<dbReference type="EMBL" id="VNIM01000076">
    <property type="protein sequence ID" value="TVV71938.1"/>
    <property type="molecule type" value="Genomic_DNA"/>
</dbReference>
<evidence type="ECO:0000313" key="3">
    <source>
        <dbReference type="Proteomes" id="UP000318681"/>
    </source>
</evidence>
<proteinExistence type="predicted"/>
<evidence type="ECO:0000313" key="2">
    <source>
        <dbReference type="EMBL" id="TVV71938.1"/>
    </source>
</evidence>
<keyword evidence="3" id="KW-1185">Reference proteome</keyword>
<dbReference type="InterPro" id="IPR013078">
    <property type="entry name" value="His_Pase_superF_clade-1"/>
</dbReference>
<keyword evidence="1" id="KW-0732">Signal</keyword>
<dbReference type="Proteomes" id="UP000318681">
    <property type="component" value="Unassembled WGS sequence"/>
</dbReference>
<evidence type="ECO:0000256" key="1">
    <source>
        <dbReference type="SAM" id="SignalP"/>
    </source>
</evidence>
<comment type="caution">
    <text evidence="2">The sequence shown here is derived from an EMBL/GenBank/DDBJ whole genome shotgun (WGS) entry which is preliminary data.</text>
</comment>
<organism evidence="2 3">
    <name type="scientific">Alterirhizorhabdus solaris</name>
    <dbReference type="NCBI Taxonomy" id="2529389"/>
    <lineage>
        <taxon>Bacteria</taxon>
        <taxon>Pseudomonadati</taxon>
        <taxon>Pseudomonadota</taxon>
        <taxon>Alphaproteobacteria</taxon>
        <taxon>Sphingomonadales</taxon>
        <taxon>Rhizorhabdaceae</taxon>
        <taxon>Alterirhizorhabdus</taxon>
    </lineage>
</organism>
<reference evidence="2 3" key="1">
    <citation type="submission" date="2019-07" db="EMBL/GenBank/DDBJ databases">
        <title>Sphingomonas solaris sp. nov., isolated from a solar panel from Boston, Massachusetts.</title>
        <authorList>
            <person name="Tanner K."/>
            <person name="Pascual J."/>
            <person name="Mancuso C."/>
            <person name="Pereto J."/>
            <person name="Khalil A."/>
            <person name="Vilanova C."/>
        </authorList>
    </citation>
    <scope>NUCLEOTIDE SEQUENCE [LARGE SCALE GENOMIC DNA]</scope>
    <source>
        <strain evidence="2 3">R4DWN</strain>
    </source>
</reference>
<dbReference type="SUPFAM" id="SSF53254">
    <property type="entry name" value="Phosphoglycerate mutase-like"/>
    <property type="match status" value="1"/>
</dbReference>
<feature type="signal peptide" evidence="1">
    <location>
        <begin position="1"/>
        <end position="38"/>
    </location>
</feature>
<gene>
    <name evidence="2" type="ORF">FOY91_15770</name>
</gene>
<accession>A0A558QXW8</accession>
<dbReference type="OrthoDB" id="7502553at2"/>
<name>A0A558QXW8_9SPHN</name>
<protein>
    <submittedName>
        <fullName evidence="2">Histidine phosphatase family protein</fullName>
    </submittedName>
</protein>